<dbReference type="Gene3D" id="1.10.860.10">
    <property type="entry name" value="DNAb Helicase, Chain A"/>
    <property type="match status" value="1"/>
</dbReference>
<accession>A0AA95S9X3</accession>
<dbReference type="GO" id="GO:1990077">
    <property type="term" value="C:primosome complex"/>
    <property type="evidence" value="ECO:0007669"/>
    <property type="project" value="UniProtKB-KW"/>
</dbReference>
<dbReference type="InterPro" id="IPR037068">
    <property type="entry name" value="DNA_primase_core_N_sf"/>
</dbReference>
<dbReference type="InterPro" id="IPR002694">
    <property type="entry name" value="Znf_CHC2"/>
</dbReference>
<keyword evidence="9" id="KW-0460">Magnesium</keyword>
<evidence type="ECO:0000256" key="2">
    <source>
        <dbReference type="ARBA" id="ARBA00022515"/>
    </source>
</evidence>
<dbReference type="SMART" id="SM00400">
    <property type="entry name" value="ZnF_CHCC"/>
    <property type="match status" value="1"/>
</dbReference>
<dbReference type="InterPro" id="IPR019475">
    <property type="entry name" value="DNA_primase_DnaB-bd"/>
</dbReference>
<dbReference type="InterPro" id="IPR016136">
    <property type="entry name" value="DNA_helicase_N/primase_C"/>
</dbReference>
<dbReference type="Pfam" id="PF10410">
    <property type="entry name" value="DnaB_bind"/>
    <property type="match status" value="1"/>
</dbReference>
<dbReference type="FunFam" id="3.90.980.10:FF:000001">
    <property type="entry name" value="DNA primase"/>
    <property type="match status" value="1"/>
</dbReference>
<dbReference type="RefSeq" id="WP_066090168.1">
    <property type="nucleotide sequence ID" value="NZ_CP126114.1"/>
</dbReference>
<evidence type="ECO:0000256" key="8">
    <source>
        <dbReference type="ARBA" id="ARBA00022833"/>
    </source>
</evidence>
<dbReference type="GO" id="GO:0003899">
    <property type="term" value="F:DNA-directed RNA polymerase activity"/>
    <property type="evidence" value="ECO:0007669"/>
    <property type="project" value="UniProtKB-UniRule"/>
</dbReference>
<evidence type="ECO:0000313" key="17">
    <source>
        <dbReference type="Proteomes" id="UP001178288"/>
    </source>
</evidence>
<dbReference type="SUPFAM" id="SSF57783">
    <property type="entry name" value="Zinc beta-ribbon"/>
    <property type="match status" value="1"/>
</dbReference>
<dbReference type="Gene3D" id="3.90.580.10">
    <property type="entry name" value="Zinc finger, CHC2-type domain"/>
    <property type="match status" value="1"/>
</dbReference>
<dbReference type="Gene3D" id="6.10.140.360">
    <property type="match status" value="1"/>
</dbReference>
<dbReference type="Gene3D" id="3.90.980.10">
    <property type="entry name" value="DNA primase, catalytic core, N-terminal domain"/>
    <property type="match status" value="1"/>
</dbReference>
<evidence type="ECO:0000313" key="16">
    <source>
        <dbReference type="EMBL" id="WHY84749.1"/>
    </source>
</evidence>
<dbReference type="PIRSF" id="PIRSF002811">
    <property type="entry name" value="DnaG"/>
    <property type="match status" value="1"/>
</dbReference>
<dbReference type="GO" id="GO:0005524">
    <property type="term" value="F:ATP binding"/>
    <property type="evidence" value="ECO:0007669"/>
    <property type="project" value="InterPro"/>
</dbReference>
<evidence type="ECO:0000256" key="6">
    <source>
        <dbReference type="ARBA" id="ARBA00022723"/>
    </source>
</evidence>
<keyword evidence="1 12" id="KW-0240">DNA-directed RNA polymerase</keyword>
<dbReference type="InterPro" id="IPR007693">
    <property type="entry name" value="DNA_helicase_DnaB-like_N"/>
</dbReference>
<comment type="subunit">
    <text evidence="12">Monomer. Interacts with DnaB.</text>
</comment>
<comment type="catalytic activity">
    <reaction evidence="12">
        <text>ssDNA + n NTP = ssDNA/pppN(pN)n-1 hybrid + (n-1) diphosphate.</text>
        <dbReference type="EC" id="2.7.7.101"/>
    </reaction>
</comment>
<dbReference type="KEGG" id="nnv:QNH39_19140"/>
<feature type="domain" description="Toprim" evidence="15">
    <location>
        <begin position="262"/>
        <end position="343"/>
    </location>
</feature>
<dbReference type="InterPro" id="IPR034151">
    <property type="entry name" value="TOPRIM_DnaG_bac"/>
</dbReference>
<keyword evidence="4 12" id="KW-0548">Nucleotidyltransferase</keyword>
<dbReference type="Gene3D" id="3.40.1360.10">
    <property type="match status" value="1"/>
</dbReference>
<evidence type="ECO:0000259" key="15">
    <source>
        <dbReference type="PROSITE" id="PS50880"/>
    </source>
</evidence>
<evidence type="ECO:0000256" key="13">
    <source>
        <dbReference type="PIRNR" id="PIRNR002811"/>
    </source>
</evidence>
<dbReference type="GO" id="GO:0003678">
    <property type="term" value="F:DNA helicase activity"/>
    <property type="evidence" value="ECO:0007669"/>
    <property type="project" value="InterPro"/>
</dbReference>
<dbReference type="HAMAP" id="MF_00974">
    <property type="entry name" value="DNA_primase_DnaG"/>
    <property type="match status" value="1"/>
</dbReference>
<dbReference type="NCBIfam" id="TIGR01391">
    <property type="entry name" value="dnaG"/>
    <property type="match status" value="1"/>
</dbReference>
<keyword evidence="17" id="KW-1185">Reference proteome</keyword>
<evidence type="ECO:0000256" key="14">
    <source>
        <dbReference type="PIRSR" id="PIRSR002811-1"/>
    </source>
</evidence>
<dbReference type="SMART" id="SM00493">
    <property type="entry name" value="TOPRIM"/>
    <property type="match status" value="1"/>
</dbReference>
<dbReference type="Pfam" id="PF01807">
    <property type="entry name" value="Zn_ribbon_DnaG"/>
    <property type="match status" value="1"/>
</dbReference>
<keyword evidence="5 12" id="KW-0235">DNA replication</keyword>
<keyword evidence="2 12" id="KW-0639">Primosome</keyword>
<dbReference type="GO" id="GO:0008270">
    <property type="term" value="F:zinc ion binding"/>
    <property type="evidence" value="ECO:0007669"/>
    <property type="project" value="UniProtKB-UniRule"/>
</dbReference>
<evidence type="ECO:0000256" key="11">
    <source>
        <dbReference type="ARBA" id="ARBA00023163"/>
    </source>
</evidence>
<comment type="cofactor">
    <cofactor evidence="12 13 14">
        <name>Zn(2+)</name>
        <dbReference type="ChEBI" id="CHEBI:29105"/>
    </cofactor>
    <text evidence="12 13 14">Binds 1 zinc ion per monomer.</text>
</comment>
<dbReference type="CDD" id="cd03364">
    <property type="entry name" value="TOPRIM_DnaG_primases"/>
    <property type="match status" value="1"/>
</dbReference>
<dbReference type="InterPro" id="IPR030846">
    <property type="entry name" value="DnaG_bac"/>
</dbReference>
<keyword evidence="11 12" id="KW-0804">Transcription</keyword>
<evidence type="ECO:0000256" key="5">
    <source>
        <dbReference type="ARBA" id="ARBA00022705"/>
    </source>
</evidence>
<dbReference type="InterPro" id="IPR050219">
    <property type="entry name" value="DnaG_primase"/>
</dbReference>
<dbReference type="InterPro" id="IPR036977">
    <property type="entry name" value="DNA_primase_Znf_CHC2"/>
</dbReference>
<dbReference type="Pfam" id="PF00772">
    <property type="entry name" value="DnaB"/>
    <property type="match status" value="1"/>
</dbReference>
<evidence type="ECO:0000256" key="7">
    <source>
        <dbReference type="ARBA" id="ARBA00022771"/>
    </source>
</evidence>
<dbReference type="InterPro" id="IPR006295">
    <property type="entry name" value="DNA_primase_DnaG"/>
</dbReference>
<dbReference type="InterPro" id="IPR006171">
    <property type="entry name" value="TOPRIM_dom"/>
</dbReference>
<dbReference type="AlphaFoldDB" id="A0AA95S9X3"/>
<dbReference type="GO" id="GO:0000428">
    <property type="term" value="C:DNA-directed RNA polymerase complex"/>
    <property type="evidence" value="ECO:0007669"/>
    <property type="project" value="UniProtKB-KW"/>
</dbReference>
<organism evidence="16 17">
    <name type="scientific">Neobacillus novalis</name>
    <dbReference type="NCBI Taxonomy" id="220687"/>
    <lineage>
        <taxon>Bacteria</taxon>
        <taxon>Bacillati</taxon>
        <taxon>Bacillota</taxon>
        <taxon>Bacilli</taxon>
        <taxon>Bacillales</taxon>
        <taxon>Bacillaceae</taxon>
        <taxon>Neobacillus</taxon>
    </lineage>
</organism>
<evidence type="ECO:0000256" key="10">
    <source>
        <dbReference type="ARBA" id="ARBA00023125"/>
    </source>
</evidence>
<evidence type="ECO:0000256" key="1">
    <source>
        <dbReference type="ARBA" id="ARBA00022478"/>
    </source>
</evidence>
<dbReference type="EMBL" id="CP126114">
    <property type="protein sequence ID" value="WHY84749.1"/>
    <property type="molecule type" value="Genomic_DNA"/>
</dbReference>
<keyword evidence="3 12" id="KW-0808">Transferase</keyword>
<proteinExistence type="inferred from homology"/>
<dbReference type="InterPro" id="IPR013264">
    <property type="entry name" value="DNAG_N"/>
</dbReference>
<keyword evidence="10 12" id="KW-0238">DNA-binding</keyword>
<comment type="domain">
    <text evidence="12">Contains an N-terminal zinc-binding domain, a central core domain that contains the primase activity, and a C-terminal DnaB-binding domain.</text>
</comment>
<protein>
    <recommendedName>
        <fullName evidence="12 13">DNA primase</fullName>
        <ecNumber evidence="12">2.7.7.101</ecNumber>
    </recommendedName>
</protein>
<evidence type="ECO:0000256" key="9">
    <source>
        <dbReference type="ARBA" id="ARBA00022842"/>
    </source>
</evidence>
<dbReference type="PANTHER" id="PTHR30313:SF2">
    <property type="entry name" value="DNA PRIMASE"/>
    <property type="match status" value="1"/>
</dbReference>
<keyword evidence="7 12" id="KW-0863">Zinc-finger</keyword>
<dbReference type="SUPFAM" id="SSF56731">
    <property type="entry name" value="DNA primase core"/>
    <property type="match status" value="1"/>
</dbReference>
<sequence>MADRIAEEKIDRIRQTVDIVEIISDYVQLKKQGRNYFGLCPFHGESTPSFSVSPDKQIFHCFGCGAGGNVFSFLMELEGISFQEAAIKLAAKVNIDLEINLSSSLGEKKVSKEFQAMHDAHELLGKFYHHLLVNTKEGQHALEYLLERGFTRESIDKFQIGYSLNSWDFVYKFLSKRDFSPEWMEHAGLIIKRERDGTYFDRFRDRIMFPIHDRNGKTIAFSGRSLGLDEPKYLNSPETAIFNKSKILYNYHLAKPSIKKMQHAVLFEGFADCIAADRSGVENGIATMGTSLTDDHIALLRQSVQSVTICYDSDKAGIEAAFRAGNHLNNAGFQIKVAMMADGLDPDDYIKKNGPEKFRNGVIGASLTWMAFKFLYFRRGKNLQIEGDRLAYIEVIIKEISKLDKAVERDHYLRQLAAEFSLSLDALKQQLAAELSLSQDALKQQQKQIFFAEKRRTTGKNEPLNKPLVIAKQANALKPKHYTAERRLIAHMLKNRDVAYKVQDLLAGQTFNIDEHQAIITYLLGFYEEHQEPDTSAFLTYIQDGNLRRMVANIEMMPINDELSNQELTDYIKQVLNYPKLLKIKEKEVELKEAERQGEFTRAAKIGNEINQLRKSL</sequence>
<comment type="function">
    <text evidence="12 13">RNA polymerase that catalyzes the synthesis of short RNA molecules used as primers for DNA polymerase during DNA replication.</text>
</comment>
<dbReference type="GO" id="GO:0005737">
    <property type="term" value="C:cytoplasm"/>
    <property type="evidence" value="ECO:0007669"/>
    <property type="project" value="TreeGrafter"/>
</dbReference>
<reference evidence="16" key="1">
    <citation type="submission" date="2023-05" db="EMBL/GenBank/DDBJ databases">
        <title>Comparative genomics of Bacillaceae isolates and their secondary metabolite potential.</title>
        <authorList>
            <person name="Song L."/>
            <person name="Nielsen L.J."/>
            <person name="Mohite O."/>
            <person name="Xu X."/>
            <person name="Weber T."/>
            <person name="Kovacs A.T."/>
        </authorList>
    </citation>
    <scope>NUCLEOTIDE SEQUENCE</scope>
    <source>
        <strain evidence="16">XLM17</strain>
    </source>
</reference>
<evidence type="ECO:0000256" key="3">
    <source>
        <dbReference type="ARBA" id="ARBA00022679"/>
    </source>
</evidence>
<dbReference type="InterPro" id="IPR036185">
    <property type="entry name" value="DNA_heli_DnaB-like_N_sf"/>
</dbReference>
<evidence type="ECO:0000256" key="12">
    <source>
        <dbReference type="HAMAP-Rule" id="MF_00974"/>
    </source>
</evidence>
<dbReference type="GO" id="GO:0003677">
    <property type="term" value="F:DNA binding"/>
    <property type="evidence" value="ECO:0007669"/>
    <property type="project" value="UniProtKB-KW"/>
</dbReference>
<name>A0AA95S9X3_9BACI</name>
<evidence type="ECO:0000256" key="4">
    <source>
        <dbReference type="ARBA" id="ARBA00022695"/>
    </source>
</evidence>
<dbReference type="Pfam" id="PF08275">
    <property type="entry name" value="DNAG_N"/>
    <property type="match status" value="1"/>
</dbReference>
<feature type="zinc finger region" description="CHC2-type" evidence="12 14">
    <location>
        <begin position="40"/>
        <end position="64"/>
    </location>
</feature>
<dbReference type="PANTHER" id="PTHR30313">
    <property type="entry name" value="DNA PRIMASE"/>
    <property type="match status" value="1"/>
</dbReference>
<keyword evidence="8 12" id="KW-0862">Zinc</keyword>
<dbReference type="Proteomes" id="UP001178288">
    <property type="component" value="Chromosome"/>
</dbReference>
<dbReference type="GO" id="GO:0006269">
    <property type="term" value="P:DNA replication, synthesis of primer"/>
    <property type="evidence" value="ECO:0007669"/>
    <property type="project" value="UniProtKB-UniRule"/>
</dbReference>
<keyword evidence="6 12" id="KW-0479">Metal-binding</keyword>
<dbReference type="PROSITE" id="PS50880">
    <property type="entry name" value="TOPRIM"/>
    <property type="match status" value="1"/>
</dbReference>
<comment type="similarity">
    <text evidence="12 13">Belongs to the DnaG primase family.</text>
</comment>
<gene>
    <name evidence="12 16" type="primary">dnaG</name>
    <name evidence="16" type="ORF">QNH39_19140</name>
</gene>
<dbReference type="FunFam" id="3.90.580.10:FF:000001">
    <property type="entry name" value="DNA primase"/>
    <property type="match status" value="1"/>
</dbReference>
<dbReference type="Pfam" id="PF13155">
    <property type="entry name" value="Toprim_2"/>
    <property type="match status" value="1"/>
</dbReference>
<dbReference type="EC" id="2.7.7.101" evidence="12"/>
<dbReference type="SUPFAM" id="SSF48024">
    <property type="entry name" value="N-terminal domain of DnaB helicase"/>
    <property type="match status" value="1"/>
</dbReference>